<evidence type="ECO:0000313" key="11">
    <source>
        <dbReference type="Proteomes" id="UP001524499"/>
    </source>
</evidence>
<dbReference type="SUPFAM" id="SSF46689">
    <property type="entry name" value="Homeodomain-like"/>
    <property type="match status" value="1"/>
</dbReference>
<dbReference type="InterPro" id="IPR025944">
    <property type="entry name" value="Sigma_54_int_dom_CS"/>
</dbReference>
<keyword evidence="3" id="KW-0805">Transcription regulation</keyword>
<accession>A0ABT1TG42</accession>
<dbReference type="NCBIfam" id="TIGR00229">
    <property type="entry name" value="sensory_box"/>
    <property type="match status" value="1"/>
</dbReference>
<reference evidence="10 11" key="1">
    <citation type="submission" date="2022-07" db="EMBL/GenBank/DDBJ databases">
        <title>Methylomonas rivi sp. nov., Methylomonas rosea sp. nov., Methylomonas aureus sp. nov. and Methylomonas subterranea sp. nov., four novel methanotrophs isolated from a freshwater creek and the deep terrestrial subsurface.</title>
        <authorList>
            <person name="Abin C."/>
            <person name="Sankaranarayanan K."/>
            <person name="Garner C."/>
            <person name="Sindelar R."/>
            <person name="Kotary K."/>
            <person name="Garner R."/>
            <person name="Barclay S."/>
            <person name="Lawson P."/>
            <person name="Krumholz L."/>
        </authorList>
    </citation>
    <scope>NUCLEOTIDE SEQUENCE [LARGE SCALE GENOMIC DNA]</scope>
    <source>
        <strain evidence="10 11">SURF-2</strain>
    </source>
</reference>
<dbReference type="Pfam" id="PF00158">
    <property type="entry name" value="Sigma54_activat"/>
    <property type="match status" value="1"/>
</dbReference>
<evidence type="ECO:0000256" key="4">
    <source>
        <dbReference type="ARBA" id="ARBA00023125"/>
    </source>
</evidence>
<sequence length="624" mass="69934">MATQPVDLNELSILQAVVEGTVLATGDDFLRSLVRNLCLATGVANGFIAEFTEAKTRVRSLAFWADGEFLPQQEWELSGTPCEDVLRGNLCHYPSELSKKFPHEEGVESYLGVPLQDSEGQILGHLALFGQQPMPEQPRLLYTFKIFAARAAAELNRLRMETQLRLSEKRYRELFDEAPIAYVHEDRDSRFLQANQAALRILGISPEQVPGIRGISLVPDTPDAQARLRAAFACVEKGTDSAGVVLELRRKDNGRPVWIQWWSKTDPSGQFMRTLFIDITERVLMEQAQARLQAQNLYLQEEIKSAHNFDEIVGRSPALRSLLNQVQRVAQTDASVLIQGESGTGKELIARAIHSASKRKNQPLIKVNCAALPSNLIESELFGHEKGAFTGAVNKRIGRFELAEGGTLFLDEIGEIPLDMQVKLLRVIQEREFERVGGQTSIKMNVRVITATNRNLLHEVEAKNFREDLFYRLNVFPLTTPPLRERLEDIPLLVDFLLGKFAPKIGKKITSVSLGSMRRLQQYRWPGNIRELENVIERAVILADGAVLEIGADQLPGSSDARHPDSPQTNDASLDTITREHILSVLEQTRWVIEGSKGAARRLNLKPSTLRYRMQKLGIAKTGQ</sequence>
<dbReference type="CDD" id="cd00130">
    <property type="entry name" value="PAS"/>
    <property type="match status" value="1"/>
</dbReference>
<dbReference type="PROSITE" id="PS50112">
    <property type="entry name" value="PAS"/>
    <property type="match status" value="1"/>
</dbReference>
<proteinExistence type="predicted"/>
<dbReference type="SUPFAM" id="SSF55781">
    <property type="entry name" value="GAF domain-like"/>
    <property type="match status" value="1"/>
</dbReference>
<keyword evidence="4" id="KW-0238">DNA-binding</keyword>
<dbReference type="Gene3D" id="3.40.50.300">
    <property type="entry name" value="P-loop containing nucleotide triphosphate hydrolases"/>
    <property type="match status" value="1"/>
</dbReference>
<dbReference type="Pfam" id="PF01590">
    <property type="entry name" value="GAF"/>
    <property type="match status" value="1"/>
</dbReference>
<keyword evidence="5" id="KW-0010">Activator</keyword>
<dbReference type="PROSITE" id="PS00676">
    <property type="entry name" value="SIGMA54_INTERACT_2"/>
    <property type="match status" value="1"/>
</dbReference>
<evidence type="ECO:0000256" key="3">
    <source>
        <dbReference type="ARBA" id="ARBA00023015"/>
    </source>
</evidence>
<dbReference type="EMBL" id="JANIBJ010000016">
    <property type="protein sequence ID" value="MCQ8104436.1"/>
    <property type="molecule type" value="Genomic_DNA"/>
</dbReference>
<feature type="region of interest" description="Disordered" evidence="7">
    <location>
        <begin position="554"/>
        <end position="574"/>
    </location>
</feature>
<keyword evidence="11" id="KW-1185">Reference proteome</keyword>
<dbReference type="InterPro" id="IPR025662">
    <property type="entry name" value="Sigma_54_int_dom_ATP-bd_1"/>
</dbReference>
<dbReference type="InterPro" id="IPR027417">
    <property type="entry name" value="P-loop_NTPase"/>
</dbReference>
<evidence type="ECO:0000259" key="8">
    <source>
        <dbReference type="PROSITE" id="PS50045"/>
    </source>
</evidence>
<dbReference type="Gene3D" id="3.30.450.40">
    <property type="match status" value="1"/>
</dbReference>
<dbReference type="InterPro" id="IPR009057">
    <property type="entry name" value="Homeodomain-like_sf"/>
</dbReference>
<dbReference type="InterPro" id="IPR035965">
    <property type="entry name" value="PAS-like_dom_sf"/>
</dbReference>
<dbReference type="SUPFAM" id="SSF52540">
    <property type="entry name" value="P-loop containing nucleoside triphosphate hydrolases"/>
    <property type="match status" value="1"/>
</dbReference>
<keyword evidence="6" id="KW-0804">Transcription</keyword>
<dbReference type="Gene3D" id="1.10.10.60">
    <property type="entry name" value="Homeodomain-like"/>
    <property type="match status" value="1"/>
</dbReference>
<dbReference type="InterPro" id="IPR029016">
    <property type="entry name" value="GAF-like_dom_sf"/>
</dbReference>
<dbReference type="Proteomes" id="UP001524499">
    <property type="component" value="Unassembled WGS sequence"/>
</dbReference>
<dbReference type="InterPro" id="IPR003593">
    <property type="entry name" value="AAA+_ATPase"/>
</dbReference>
<dbReference type="PROSITE" id="PS00675">
    <property type="entry name" value="SIGMA54_INTERACT_1"/>
    <property type="match status" value="1"/>
</dbReference>
<organism evidence="10 11">
    <name type="scientific">Methylomonas subterranea</name>
    <dbReference type="NCBI Taxonomy" id="2952225"/>
    <lineage>
        <taxon>Bacteria</taxon>
        <taxon>Pseudomonadati</taxon>
        <taxon>Pseudomonadota</taxon>
        <taxon>Gammaproteobacteria</taxon>
        <taxon>Methylococcales</taxon>
        <taxon>Methylococcaceae</taxon>
        <taxon>Methylomonas</taxon>
    </lineage>
</organism>
<evidence type="ECO:0000259" key="9">
    <source>
        <dbReference type="PROSITE" id="PS50112"/>
    </source>
</evidence>
<dbReference type="PROSITE" id="PS00688">
    <property type="entry name" value="SIGMA54_INTERACT_3"/>
    <property type="match status" value="1"/>
</dbReference>
<dbReference type="InterPro" id="IPR002078">
    <property type="entry name" value="Sigma_54_int"/>
</dbReference>
<comment type="caution">
    <text evidence="10">The sequence shown here is derived from an EMBL/GenBank/DDBJ whole genome shotgun (WGS) entry which is preliminary data.</text>
</comment>
<dbReference type="PANTHER" id="PTHR32071:SF117">
    <property type="entry name" value="PTS-DEPENDENT DIHYDROXYACETONE KINASE OPERON REGULATORY PROTEIN-RELATED"/>
    <property type="match status" value="1"/>
</dbReference>
<dbReference type="Pfam" id="PF25601">
    <property type="entry name" value="AAA_lid_14"/>
    <property type="match status" value="1"/>
</dbReference>
<dbReference type="InterPro" id="IPR025943">
    <property type="entry name" value="Sigma_54_int_dom_ATP-bd_2"/>
</dbReference>
<gene>
    <name evidence="10" type="ORF">NP590_10010</name>
</gene>
<dbReference type="RefSeq" id="WP_256602236.1">
    <property type="nucleotide sequence ID" value="NZ_JANIBJ010000016.1"/>
</dbReference>
<evidence type="ECO:0000256" key="1">
    <source>
        <dbReference type="ARBA" id="ARBA00022741"/>
    </source>
</evidence>
<evidence type="ECO:0000256" key="7">
    <source>
        <dbReference type="SAM" id="MobiDB-lite"/>
    </source>
</evidence>
<dbReference type="Pfam" id="PF02954">
    <property type="entry name" value="HTH_8"/>
    <property type="match status" value="1"/>
</dbReference>
<name>A0ABT1TG42_9GAMM</name>
<dbReference type="Gene3D" id="3.30.450.20">
    <property type="entry name" value="PAS domain"/>
    <property type="match status" value="1"/>
</dbReference>
<dbReference type="InterPro" id="IPR003018">
    <property type="entry name" value="GAF"/>
</dbReference>
<dbReference type="InterPro" id="IPR013656">
    <property type="entry name" value="PAS_4"/>
</dbReference>
<dbReference type="CDD" id="cd00009">
    <property type="entry name" value="AAA"/>
    <property type="match status" value="1"/>
</dbReference>
<dbReference type="SUPFAM" id="SSF55785">
    <property type="entry name" value="PYP-like sensor domain (PAS domain)"/>
    <property type="match status" value="1"/>
</dbReference>
<dbReference type="Pfam" id="PF08448">
    <property type="entry name" value="PAS_4"/>
    <property type="match status" value="1"/>
</dbReference>
<dbReference type="PANTHER" id="PTHR32071">
    <property type="entry name" value="TRANSCRIPTIONAL REGULATORY PROTEIN"/>
    <property type="match status" value="1"/>
</dbReference>
<keyword evidence="2" id="KW-0067">ATP-binding</keyword>
<feature type="domain" description="Sigma-54 factor interaction" evidence="8">
    <location>
        <begin position="312"/>
        <end position="541"/>
    </location>
</feature>
<dbReference type="SMART" id="SM00382">
    <property type="entry name" value="AAA"/>
    <property type="match status" value="1"/>
</dbReference>
<evidence type="ECO:0000256" key="5">
    <source>
        <dbReference type="ARBA" id="ARBA00023159"/>
    </source>
</evidence>
<feature type="domain" description="PAS" evidence="9">
    <location>
        <begin position="167"/>
        <end position="211"/>
    </location>
</feature>
<evidence type="ECO:0000256" key="2">
    <source>
        <dbReference type="ARBA" id="ARBA00022840"/>
    </source>
</evidence>
<dbReference type="SMART" id="SM00091">
    <property type="entry name" value="PAS"/>
    <property type="match status" value="1"/>
</dbReference>
<dbReference type="InterPro" id="IPR058031">
    <property type="entry name" value="AAA_lid_NorR"/>
</dbReference>
<evidence type="ECO:0000256" key="6">
    <source>
        <dbReference type="ARBA" id="ARBA00023163"/>
    </source>
</evidence>
<dbReference type="InterPro" id="IPR002197">
    <property type="entry name" value="HTH_Fis"/>
</dbReference>
<keyword evidence="1" id="KW-0547">Nucleotide-binding</keyword>
<dbReference type="Gene3D" id="1.10.8.60">
    <property type="match status" value="1"/>
</dbReference>
<evidence type="ECO:0000313" key="10">
    <source>
        <dbReference type="EMBL" id="MCQ8104436.1"/>
    </source>
</evidence>
<dbReference type="InterPro" id="IPR000014">
    <property type="entry name" value="PAS"/>
</dbReference>
<dbReference type="PROSITE" id="PS50045">
    <property type="entry name" value="SIGMA54_INTERACT_4"/>
    <property type="match status" value="1"/>
</dbReference>
<protein>
    <submittedName>
        <fullName evidence="10">Sigma 54-interacting transcriptional regulator</fullName>
    </submittedName>
</protein>